<dbReference type="EMBL" id="BGPR01004678">
    <property type="protein sequence ID" value="GBN02128.1"/>
    <property type="molecule type" value="Genomic_DNA"/>
</dbReference>
<proteinExistence type="predicted"/>
<gene>
    <name evidence="1" type="ORF">AVEN_71638_1</name>
</gene>
<accession>A0A4Y2KIF2</accession>
<reference evidence="1 2" key="1">
    <citation type="journal article" date="2019" name="Sci. Rep.">
        <title>Orb-weaving spider Araneus ventricosus genome elucidates the spidroin gene catalogue.</title>
        <authorList>
            <person name="Kono N."/>
            <person name="Nakamura H."/>
            <person name="Ohtoshi R."/>
            <person name="Moran D.A.P."/>
            <person name="Shinohara A."/>
            <person name="Yoshida Y."/>
            <person name="Fujiwara M."/>
            <person name="Mori M."/>
            <person name="Tomita M."/>
            <person name="Arakawa K."/>
        </authorList>
    </citation>
    <scope>NUCLEOTIDE SEQUENCE [LARGE SCALE GENOMIC DNA]</scope>
</reference>
<organism evidence="1 2">
    <name type="scientific">Araneus ventricosus</name>
    <name type="common">Orbweaver spider</name>
    <name type="synonym">Epeira ventricosa</name>
    <dbReference type="NCBI Taxonomy" id="182803"/>
    <lineage>
        <taxon>Eukaryota</taxon>
        <taxon>Metazoa</taxon>
        <taxon>Ecdysozoa</taxon>
        <taxon>Arthropoda</taxon>
        <taxon>Chelicerata</taxon>
        <taxon>Arachnida</taxon>
        <taxon>Araneae</taxon>
        <taxon>Araneomorphae</taxon>
        <taxon>Entelegynae</taxon>
        <taxon>Araneoidea</taxon>
        <taxon>Araneidae</taxon>
        <taxon>Araneus</taxon>
    </lineage>
</organism>
<name>A0A4Y2KIF2_ARAVE</name>
<evidence type="ECO:0000313" key="1">
    <source>
        <dbReference type="EMBL" id="GBN02128.1"/>
    </source>
</evidence>
<sequence>MAAVHKTPPAKQKVKVAALKKRREHYARCLTAISTPQLIFHPHHSLLFICLPSSTLTFHLRETLEEAWKEKKQWRAVSLI</sequence>
<evidence type="ECO:0000313" key="2">
    <source>
        <dbReference type="Proteomes" id="UP000499080"/>
    </source>
</evidence>
<dbReference type="AlphaFoldDB" id="A0A4Y2KIF2"/>
<protein>
    <submittedName>
        <fullName evidence="1">Uncharacterized protein</fullName>
    </submittedName>
</protein>
<dbReference type="Proteomes" id="UP000499080">
    <property type="component" value="Unassembled WGS sequence"/>
</dbReference>
<comment type="caution">
    <text evidence="1">The sequence shown here is derived from an EMBL/GenBank/DDBJ whole genome shotgun (WGS) entry which is preliminary data.</text>
</comment>
<keyword evidence="2" id="KW-1185">Reference proteome</keyword>